<organism evidence="8 9">
    <name type="scientific">Ectopseudomonas mendocina S5.2</name>
    <dbReference type="NCBI Taxonomy" id="1225174"/>
    <lineage>
        <taxon>Bacteria</taxon>
        <taxon>Pseudomonadati</taxon>
        <taxon>Pseudomonadota</taxon>
        <taxon>Gammaproteobacteria</taxon>
        <taxon>Pseudomonadales</taxon>
        <taxon>Pseudomonadaceae</taxon>
        <taxon>Ectopseudomonas</taxon>
    </lineage>
</organism>
<comment type="similarity">
    <text evidence="1 5">Belongs to the FliD family.</text>
</comment>
<dbReference type="PANTHER" id="PTHR30288">
    <property type="entry name" value="FLAGELLAR CAP/ASSEMBLY PROTEIN FLID"/>
    <property type="match status" value="1"/>
</dbReference>
<dbReference type="InterPro" id="IPR010810">
    <property type="entry name" value="Flagellin_hook_IN_motif"/>
</dbReference>
<dbReference type="InterPro" id="IPR003481">
    <property type="entry name" value="FliD_N"/>
</dbReference>
<comment type="subcellular location">
    <subcellularLocation>
        <location evidence="5">Secreted</location>
    </subcellularLocation>
    <subcellularLocation>
        <location evidence="5">Bacterial flagellum</location>
    </subcellularLocation>
</comment>
<comment type="function">
    <text evidence="5">Required for morphogenesis and for the elongation of the flagellar filament by facilitating polymerization of the flagellin monomers at the tip of growing filament. Forms a capping structure, which prevents flagellin subunits (transported through the central channel of the flagellum) from leaking out without polymerization at the distal end.</text>
</comment>
<evidence type="ECO:0000259" key="6">
    <source>
        <dbReference type="Pfam" id="PF02465"/>
    </source>
</evidence>
<evidence type="ECO:0000256" key="4">
    <source>
        <dbReference type="ARBA" id="ARBA00023143"/>
    </source>
</evidence>
<feature type="domain" description="Flagellar hook-associated protein 2 N-terminal" evidence="6">
    <location>
        <begin position="8"/>
        <end position="101"/>
    </location>
</feature>
<sequence length="431" mass="45497">MAINSDYVQSMATQLAQFEVQGQLSKTNRNQAVYKAQLSAVTTLDSALKAFKSAASGLKSAGSSMLINSATFSQEGYASATVGSSAVVGTYDFFVEQLASKSQVAVEGLQNGDLGSGTLTLGQGSKSFTIDLSTTATLEQLAAAINEAPDNSGLKATLVRSNGDINLVLTSEKTGADQAISVAANGNAAVQASVGNKRDLSVAKDAIVRLGGEDGIELRNAGNTFDNVIDGVSLTFNKVQKSGDAPISVDIAQDKKATKEKVQSFITAFNTLMSSFDSLTASGGEKGSRGALAGDASVRAIESMLNQVVRSSFGGASLIEFGISADRNGKLTIDNARFEKAVAANPEGLEKMFSDKGGLLETLDKNLAVYTSSAGGVLANRKDTLNNQLRRIDQQLDTIQKHYDNYYNRYLRQYTSLMQTMAAMEQTYGMF</sequence>
<dbReference type="Proteomes" id="UP000028530">
    <property type="component" value="Chromosome"/>
</dbReference>
<evidence type="ECO:0000259" key="7">
    <source>
        <dbReference type="Pfam" id="PF07195"/>
    </source>
</evidence>
<keyword evidence="8" id="KW-0282">Flagellum</keyword>
<accession>A0ABM5W2A8</accession>
<reference evidence="8 9" key="1">
    <citation type="submission" date="2015-11" db="EMBL/GenBank/DDBJ databases">
        <authorList>
            <person name="Chong T.M."/>
            <person name="Chan K.G."/>
            <person name="Dessaux Y."/>
        </authorList>
    </citation>
    <scope>NUCLEOTIDE SEQUENCE [LARGE SCALE GENOMIC DNA]</scope>
    <source>
        <strain evidence="8 9">S5.2</strain>
    </source>
</reference>
<evidence type="ECO:0000313" key="9">
    <source>
        <dbReference type="Proteomes" id="UP000028530"/>
    </source>
</evidence>
<dbReference type="GeneID" id="57608711"/>
<keyword evidence="8" id="KW-0969">Cilium</keyword>
<name>A0ABM5W2A8_ECTME</name>
<keyword evidence="5" id="KW-0964">Secreted</keyword>
<dbReference type="Pfam" id="PF07196">
    <property type="entry name" value="Flagellin_IN"/>
    <property type="match status" value="1"/>
</dbReference>
<keyword evidence="8" id="KW-0966">Cell projection</keyword>
<dbReference type="RefSeq" id="WP_017361132.1">
    <property type="nucleotide sequence ID" value="NZ_CP013124.1"/>
</dbReference>
<proteinExistence type="inferred from homology"/>
<evidence type="ECO:0000256" key="1">
    <source>
        <dbReference type="ARBA" id="ARBA00009764"/>
    </source>
</evidence>
<dbReference type="EMBL" id="CP013124">
    <property type="protein sequence ID" value="ALN21343.1"/>
    <property type="molecule type" value="Genomic_DNA"/>
</dbReference>
<dbReference type="InterPro" id="IPR010809">
    <property type="entry name" value="FliD_C"/>
</dbReference>
<comment type="subunit">
    <text evidence="2 5">Homopentamer.</text>
</comment>
<gene>
    <name evidence="8" type="ORF">DW68_022695</name>
</gene>
<dbReference type="Pfam" id="PF07195">
    <property type="entry name" value="FliD_C"/>
    <property type="match status" value="1"/>
</dbReference>
<keyword evidence="3" id="KW-0175">Coiled coil</keyword>
<keyword evidence="9" id="KW-1185">Reference proteome</keyword>
<evidence type="ECO:0000256" key="5">
    <source>
        <dbReference type="RuleBase" id="RU362066"/>
    </source>
</evidence>
<evidence type="ECO:0000256" key="3">
    <source>
        <dbReference type="ARBA" id="ARBA00023054"/>
    </source>
</evidence>
<keyword evidence="4 5" id="KW-0975">Bacterial flagellum</keyword>
<dbReference type="InterPro" id="IPR040026">
    <property type="entry name" value="FliD"/>
</dbReference>
<evidence type="ECO:0000256" key="2">
    <source>
        <dbReference type="ARBA" id="ARBA00011255"/>
    </source>
</evidence>
<protein>
    <recommendedName>
        <fullName evidence="5">Flagellar hook-associated protein 2</fullName>
        <shortName evidence="5">HAP2</shortName>
    </recommendedName>
    <alternativeName>
        <fullName evidence="5">Flagellar cap protein</fullName>
    </alternativeName>
</protein>
<feature type="domain" description="Flagellar hook-associated protein 2 C-terminal" evidence="7">
    <location>
        <begin position="203"/>
        <end position="425"/>
    </location>
</feature>
<dbReference type="Pfam" id="PF02465">
    <property type="entry name" value="FliD_N"/>
    <property type="match status" value="1"/>
</dbReference>
<evidence type="ECO:0000313" key="8">
    <source>
        <dbReference type="EMBL" id="ALN21343.1"/>
    </source>
</evidence>
<dbReference type="PANTHER" id="PTHR30288:SF0">
    <property type="entry name" value="FLAGELLAR HOOK-ASSOCIATED PROTEIN 2"/>
    <property type="match status" value="1"/>
</dbReference>